<keyword evidence="3" id="KW-0132">Cell division</keyword>
<accession>A0A556V3B1</accession>
<evidence type="ECO:0000256" key="7">
    <source>
        <dbReference type="ARBA" id="ARBA00022824"/>
    </source>
</evidence>
<dbReference type="GO" id="GO:0008017">
    <property type="term" value="F:microtubule binding"/>
    <property type="evidence" value="ECO:0007669"/>
    <property type="project" value="TreeGrafter"/>
</dbReference>
<evidence type="ECO:0000256" key="6">
    <source>
        <dbReference type="ARBA" id="ARBA00022776"/>
    </source>
</evidence>
<keyword evidence="4 12" id="KW-0812">Transmembrane</keyword>
<dbReference type="GO" id="GO:0005881">
    <property type="term" value="C:cytoplasmic microtubule"/>
    <property type="evidence" value="ECO:0007669"/>
    <property type="project" value="TreeGrafter"/>
</dbReference>
<organism evidence="14 15">
    <name type="scientific">Bagarius yarrelli</name>
    <name type="common">Goonch</name>
    <name type="synonym">Bagrus yarrelli</name>
    <dbReference type="NCBI Taxonomy" id="175774"/>
    <lineage>
        <taxon>Eukaryota</taxon>
        <taxon>Metazoa</taxon>
        <taxon>Chordata</taxon>
        <taxon>Craniata</taxon>
        <taxon>Vertebrata</taxon>
        <taxon>Euteleostomi</taxon>
        <taxon>Actinopterygii</taxon>
        <taxon>Neopterygii</taxon>
        <taxon>Teleostei</taxon>
        <taxon>Ostariophysi</taxon>
        <taxon>Siluriformes</taxon>
        <taxon>Sisoridae</taxon>
        <taxon>Sisorinae</taxon>
        <taxon>Bagarius</taxon>
    </lineage>
</organism>
<sequence length="278" mass="31757">MRIVKLPLFHMERCFFSCFEQGVRCETGRRKEDKMVSWIISRVVVLLFGMLYPAYYSYKAVRTKSVKEYVRWMMYWIVFALYTVAEAIADLSVAWFPLYYELKMCVVIWLVSPYTRGAGLIFRNERLRSFSIPDITQDLSSQSAFMKSAKLPIQSADSNTQGSDSELAGHGEEVDGMFSEDDSSPAKGLRRTQSVKMSRAKVIRKETSCVSDSIRGEKKTRLICAEVRGQSVAGSPEQEQKEAVLKEKDDLFRPVIRSAFRPGVSQDLRDIVQQCDVS</sequence>
<evidence type="ECO:0000313" key="15">
    <source>
        <dbReference type="Proteomes" id="UP000319801"/>
    </source>
</evidence>
<keyword evidence="8 12" id="KW-1133">Transmembrane helix</keyword>
<evidence type="ECO:0000256" key="10">
    <source>
        <dbReference type="ARBA" id="ARBA00023306"/>
    </source>
</evidence>
<evidence type="ECO:0000256" key="13">
    <source>
        <dbReference type="SAM" id="MobiDB-lite"/>
    </source>
</evidence>
<evidence type="ECO:0000256" key="9">
    <source>
        <dbReference type="ARBA" id="ARBA00023136"/>
    </source>
</evidence>
<feature type="compositionally biased region" description="Polar residues" evidence="13">
    <location>
        <begin position="155"/>
        <end position="164"/>
    </location>
</feature>
<dbReference type="GO" id="GO:0071786">
    <property type="term" value="P:endoplasmic reticulum tubular network organization"/>
    <property type="evidence" value="ECO:0007669"/>
    <property type="project" value="TreeGrafter"/>
</dbReference>
<evidence type="ECO:0000256" key="3">
    <source>
        <dbReference type="ARBA" id="ARBA00022618"/>
    </source>
</evidence>
<name>A0A556V3B1_BAGYA</name>
<keyword evidence="7" id="KW-0256">Endoplasmic reticulum</keyword>
<keyword evidence="14" id="KW-0675">Receptor</keyword>
<keyword evidence="6" id="KW-0498">Mitosis</keyword>
<feature type="compositionally biased region" description="Acidic residues" evidence="13">
    <location>
        <begin position="174"/>
        <end position="183"/>
    </location>
</feature>
<comment type="subcellular location">
    <subcellularLocation>
        <location evidence="1">Endoplasmic reticulum membrane</location>
        <topology evidence="1">Multi-pass membrane protein</topology>
    </subcellularLocation>
    <subcellularLocation>
        <location evidence="12">Membrane</location>
        <topology evidence="12">Multi-pass membrane protein</topology>
    </subcellularLocation>
</comment>
<evidence type="ECO:0000256" key="4">
    <source>
        <dbReference type="ARBA" id="ARBA00022692"/>
    </source>
</evidence>
<evidence type="ECO:0000256" key="5">
    <source>
        <dbReference type="ARBA" id="ARBA00022701"/>
    </source>
</evidence>
<dbReference type="PANTHER" id="PTHR12300:SF39">
    <property type="entry name" value="RECEPTOR EXPRESSION-ENHANCING PROTEIN 3"/>
    <property type="match status" value="1"/>
</dbReference>
<dbReference type="GO" id="GO:0051301">
    <property type="term" value="P:cell division"/>
    <property type="evidence" value="ECO:0007669"/>
    <property type="project" value="UniProtKB-KW"/>
</dbReference>
<gene>
    <name evidence="14" type="ORF">Baya_12427</name>
</gene>
<keyword evidence="5" id="KW-0493">Microtubule</keyword>
<dbReference type="GO" id="GO:0071782">
    <property type="term" value="C:endoplasmic reticulum tubular network"/>
    <property type="evidence" value="ECO:0007669"/>
    <property type="project" value="TreeGrafter"/>
</dbReference>
<protein>
    <recommendedName>
        <fullName evidence="12">Receptor expression-enhancing protein</fullName>
    </recommendedName>
</protein>
<dbReference type="Pfam" id="PF03134">
    <property type="entry name" value="TB2_DP1_HVA22"/>
    <property type="match status" value="1"/>
</dbReference>
<evidence type="ECO:0000313" key="14">
    <source>
        <dbReference type="EMBL" id="TSS85085.1"/>
    </source>
</evidence>
<dbReference type="Proteomes" id="UP000319801">
    <property type="component" value="Unassembled WGS sequence"/>
</dbReference>
<reference evidence="14 15" key="1">
    <citation type="journal article" date="2019" name="Genome Biol. Evol.">
        <title>Whole-Genome Sequencing of the Giant Devil Catfish, Bagarius yarrelli.</title>
        <authorList>
            <person name="Jiang W."/>
            <person name="Lv Y."/>
            <person name="Cheng L."/>
            <person name="Yang K."/>
            <person name="Chao B."/>
            <person name="Wang X."/>
            <person name="Li Y."/>
            <person name="Pan X."/>
            <person name="You X."/>
            <person name="Zhang Y."/>
            <person name="Yang J."/>
            <person name="Li J."/>
            <person name="Zhang X."/>
            <person name="Liu S."/>
            <person name="Sun C."/>
            <person name="Yang J."/>
            <person name="Shi Q."/>
        </authorList>
    </citation>
    <scope>NUCLEOTIDE SEQUENCE [LARGE SCALE GENOMIC DNA]</scope>
    <source>
        <strain evidence="14">JWS20170419001</strain>
        <tissue evidence="14">Muscle</tissue>
    </source>
</reference>
<evidence type="ECO:0000256" key="2">
    <source>
        <dbReference type="ARBA" id="ARBA00008573"/>
    </source>
</evidence>
<feature type="transmembrane region" description="Helical" evidence="12">
    <location>
        <begin position="36"/>
        <end position="55"/>
    </location>
</feature>
<dbReference type="InterPro" id="IPR004345">
    <property type="entry name" value="TB2_DP1_HVA22"/>
</dbReference>
<feature type="transmembrane region" description="Helical" evidence="12">
    <location>
        <begin position="75"/>
        <end position="100"/>
    </location>
</feature>
<dbReference type="OrthoDB" id="434647at2759"/>
<keyword evidence="10" id="KW-0131">Cell cycle</keyword>
<dbReference type="GO" id="GO:0005789">
    <property type="term" value="C:endoplasmic reticulum membrane"/>
    <property type="evidence" value="ECO:0007669"/>
    <property type="project" value="UniProtKB-SubCell"/>
</dbReference>
<evidence type="ECO:0000256" key="12">
    <source>
        <dbReference type="RuleBase" id="RU362006"/>
    </source>
</evidence>
<comment type="caution">
    <text evidence="14">The sequence shown here is derived from an EMBL/GenBank/DDBJ whole genome shotgun (WGS) entry which is preliminary data.</text>
</comment>
<feature type="region of interest" description="Disordered" evidence="13">
    <location>
        <begin position="154"/>
        <end position="193"/>
    </location>
</feature>
<comment type="function">
    <text evidence="11">Microtubule-binding protein required to ensure proper cell division and nuclear envelope reassembly by sequestering the endoplasmic reticulum away from chromosomes during mitosis. Probably acts by clearing the endoplasmic reticulum membrane from metaphase chromosomes.</text>
</comment>
<evidence type="ECO:0000256" key="11">
    <source>
        <dbReference type="ARBA" id="ARBA00037282"/>
    </source>
</evidence>
<proteinExistence type="inferred from homology"/>
<dbReference type="PANTHER" id="PTHR12300">
    <property type="entry name" value="HVA22-LIKE PROTEINS"/>
    <property type="match status" value="1"/>
</dbReference>
<evidence type="ECO:0000256" key="8">
    <source>
        <dbReference type="ARBA" id="ARBA00022989"/>
    </source>
</evidence>
<dbReference type="AlphaFoldDB" id="A0A556V3B1"/>
<dbReference type="EMBL" id="VCAZ01000105">
    <property type="protein sequence ID" value="TSS85085.1"/>
    <property type="molecule type" value="Genomic_DNA"/>
</dbReference>
<evidence type="ECO:0000256" key="1">
    <source>
        <dbReference type="ARBA" id="ARBA00004477"/>
    </source>
</evidence>
<keyword evidence="9 12" id="KW-0472">Membrane</keyword>
<comment type="similarity">
    <text evidence="2 12">Belongs to the DP1 family.</text>
</comment>
<keyword evidence="15" id="KW-1185">Reference proteome</keyword>